<feature type="compositionally biased region" description="Basic and acidic residues" evidence="1">
    <location>
        <begin position="35"/>
        <end position="54"/>
    </location>
</feature>
<feature type="region of interest" description="Disordered" evidence="1">
    <location>
        <begin position="1"/>
        <end position="105"/>
    </location>
</feature>
<accession>A0A645II37</accession>
<name>A0A645II37_9ZZZZ</name>
<reference evidence="2" key="1">
    <citation type="submission" date="2019-08" db="EMBL/GenBank/DDBJ databases">
        <authorList>
            <person name="Kucharzyk K."/>
            <person name="Murdoch R.W."/>
            <person name="Higgins S."/>
            <person name="Loffler F."/>
        </authorList>
    </citation>
    <scope>NUCLEOTIDE SEQUENCE</scope>
</reference>
<evidence type="ECO:0000256" key="1">
    <source>
        <dbReference type="SAM" id="MobiDB-lite"/>
    </source>
</evidence>
<evidence type="ECO:0000313" key="2">
    <source>
        <dbReference type="EMBL" id="MPN50968.1"/>
    </source>
</evidence>
<proteinExistence type="predicted"/>
<gene>
    <name evidence="2" type="ORF">SDC9_198609</name>
</gene>
<dbReference type="EMBL" id="VSSQ01115612">
    <property type="protein sequence ID" value="MPN50968.1"/>
    <property type="molecule type" value="Genomic_DNA"/>
</dbReference>
<sequence length="105" mass="11547">MGSGHGKAGEQELRLCQRRRARSIQRDGPPGGLADVRDVPESAVPHLRDGRADNGRGQGHPHGPMRDREAHAARGRGTDDTESGIRGIPLQIRQQGRRVRELQYS</sequence>
<comment type="caution">
    <text evidence="2">The sequence shown here is derived from an EMBL/GenBank/DDBJ whole genome shotgun (WGS) entry which is preliminary data.</text>
</comment>
<organism evidence="2">
    <name type="scientific">bioreactor metagenome</name>
    <dbReference type="NCBI Taxonomy" id="1076179"/>
    <lineage>
        <taxon>unclassified sequences</taxon>
        <taxon>metagenomes</taxon>
        <taxon>ecological metagenomes</taxon>
    </lineage>
</organism>
<feature type="compositionally biased region" description="Basic and acidic residues" evidence="1">
    <location>
        <begin position="64"/>
        <end position="79"/>
    </location>
</feature>
<protein>
    <submittedName>
        <fullName evidence="2">Uncharacterized protein</fullName>
    </submittedName>
</protein>
<dbReference type="AlphaFoldDB" id="A0A645II37"/>